<gene>
    <name evidence="2" type="ORF">DLJ48_03610</name>
    <name evidence="1" type="ORF">EVC35_03445</name>
</gene>
<reference evidence="1" key="2">
    <citation type="submission" date="2019-01" db="EMBL/GenBank/DDBJ databases">
        <title>Oenococcus sicerae UCMA17102.</title>
        <authorList>
            <person name="Cousin F.J."/>
            <person name="Le Guellec R."/>
            <person name="Cretenet M."/>
        </authorList>
    </citation>
    <scope>NUCLEOTIDE SEQUENCE</scope>
    <source>
        <strain evidence="1">UCMA17102</strain>
    </source>
</reference>
<dbReference type="Gene3D" id="3.30.1240.10">
    <property type="match status" value="1"/>
</dbReference>
<dbReference type="InterPro" id="IPR000150">
    <property type="entry name" value="Cof"/>
</dbReference>
<dbReference type="Proteomes" id="UP000286907">
    <property type="component" value="Chromosome"/>
</dbReference>
<dbReference type="NCBIfam" id="TIGR00099">
    <property type="entry name" value="Cof-subfamily"/>
    <property type="match status" value="1"/>
</dbReference>
<evidence type="ECO:0000313" key="3">
    <source>
        <dbReference type="Proteomes" id="UP000286907"/>
    </source>
</evidence>
<dbReference type="RefSeq" id="WP_128685984.1">
    <property type="nucleotide sequence ID" value="NZ_CP029684.2"/>
</dbReference>
<dbReference type="NCBIfam" id="TIGR01484">
    <property type="entry name" value="HAD-SF-IIB"/>
    <property type="match status" value="1"/>
</dbReference>
<dbReference type="GO" id="GO:0005829">
    <property type="term" value="C:cytosol"/>
    <property type="evidence" value="ECO:0007669"/>
    <property type="project" value="TreeGrafter"/>
</dbReference>
<reference evidence="2 3" key="1">
    <citation type="journal article" date="2019" name="Syst. Appl. Microbiol.">
        <title>Oenococcus sicerae sp. nov., isolated from French cider.</title>
        <authorList>
            <person name="Cousin F.J."/>
            <person name="Le Guellec R."/>
            <person name="Chagnot C."/>
            <person name="Goux D."/>
            <person name="Dalmasso M."/>
            <person name="Laplace J.M."/>
            <person name="Cretenet M."/>
        </authorList>
    </citation>
    <scope>NUCLEOTIDE SEQUENCE [LARGE SCALE GENOMIC DNA]</scope>
    <source>
        <strain evidence="2 3">UCMA 15228</strain>
    </source>
</reference>
<dbReference type="Proteomes" id="UP001167919">
    <property type="component" value="Unassembled WGS sequence"/>
</dbReference>
<dbReference type="InterPro" id="IPR023214">
    <property type="entry name" value="HAD_sf"/>
</dbReference>
<sequence>MANIKLITIDMDGTLLSSQQQVPTGNMTAIKQALSQGIKVVIASGRPLSGILPWLKIIGVPISNDQFVIAFNGAVIQTTSGKLISKNTISYADYLQLQTFADEQKAYFQIESLDATHTIGKLIPKEAQMENYLINAALKVHDQMPKEVEFIKPLINGSQEELDHLTAIMPKELLEKFNIVRGAWYNLEFMSKNASKGNALKQIADQLAIPSKQTMAIGDQQNDLSMFQRAGIAVAMANARPEIQAKADFVTKNNDQAGVGFAIAKYALNASRTMNQPIKSN</sequence>
<evidence type="ECO:0000313" key="4">
    <source>
        <dbReference type="Proteomes" id="UP001167919"/>
    </source>
</evidence>
<name>A0AAJ1RBW3_9LACO</name>
<dbReference type="SUPFAM" id="SSF56784">
    <property type="entry name" value="HAD-like"/>
    <property type="match status" value="1"/>
</dbReference>
<dbReference type="GO" id="GO:0000287">
    <property type="term" value="F:magnesium ion binding"/>
    <property type="evidence" value="ECO:0007669"/>
    <property type="project" value="TreeGrafter"/>
</dbReference>
<dbReference type="CDD" id="cd07516">
    <property type="entry name" value="HAD_Pase"/>
    <property type="match status" value="1"/>
</dbReference>
<evidence type="ECO:0000313" key="2">
    <source>
        <dbReference type="EMBL" id="QAS69669.1"/>
    </source>
</evidence>
<dbReference type="InterPro" id="IPR006379">
    <property type="entry name" value="HAD-SF_hydro_IIB"/>
</dbReference>
<proteinExistence type="predicted"/>
<protein>
    <submittedName>
        <fullName evidence="1">HAD family phosphatase</fullName>
    </submittedName>
</protein>
<dbReference type="PROSITE" id="PS01228">
    <property type="entry name" value="COF_1"/>
    <property type="match status" value="1"/>
</dbReference>
<evidence type="ECO:0000313" key="1">
    <source>
        <dbReference type="EMBL" id="MDN6900060.1"/>
    </source>
</evidence>
<organism evidence="1 4">
    <name type="scientific">Oenococcus sicerae</name>
    <dbReference type="NCBI Taxonomy" id="2203724"/>
    <lineage>
        <taxon>Bacteria</taxon>
        <taxon>Bacillati</taxon>
        <taxon>Bacillota</taxon>
        <taxon>Bacilli</taxon>
        <taxon>Lactobacillales</taxon>
        <taxon>Lactobacillaceae</taxon>
        <taxon>Oenococcus</taxon>
    </lineage>
</organism>
<dbReference type="EMBL" id="CP029684">
    <property type="protein sequence ID" value="QAS69669.1"/>
    <property type="molecule type" value="Genomic_DNA"/>
</dbReference>
<dbReference type="SFLD" id="SFLDG01140">
    <property type="entry name" value="C2.B:_Phosphomannomutase_and_P"/>
    <property type="match status" value="1"/>
</dbReference>
<dbReference type="SFLD" id="SFLDS00003">
    <property type="entry name" value="Haloacid_Dehalogenase"/>
    <property type="match status" value="1"/>
</dbReference>
<dbReference type="EMBL" id="SDWY01000002">
    <property type="protein sequence ID" value="MDN6900060.1"/>
    <property type="molecule type" value="Genomic_DNA"/>
</dbReference>
<dbReference type="GO" id="GO:0016791">
    <property type="term" value="F:phosphatase activity"/>
    <property type="evidence" value="ECO:0007669"/>
    <property type="project" value="TreeGrafter"/>
</dbReference>
<keyword evidence="3" id="KW-1185">Reference proteome</keyword>
<dbReference type="InterPro" id="IPR036412">
    <property type="entry name" value="HAD-like_sf"/>
</dbReference>
<reference evidence="2" key="3">
    <citation type="submission" date="2020-01" db="EMBL/GenBank/DDBJ databases">
        <authorList>
            <person name="Cousin F.J."/>
            <person name="Le Guellec R."/>
            <person name="Cretenet M."/>
        </authorList>
    </citation>
    <scope>NUCLEOTIDE SEQUENCE</scope>
    <source>
        <strain evidence="2">UCMA 15228</strain>
    </source>
</reference>
<accession>A0AAJ1RBW3</accession>
<dbReference type="Pfam" id="PF08282">
    <property type="entry name" value="Hydrolase_3"/>
    <property type="match status" value="1"/>
</dbReference>
<dbReference type="PANTHER" id="PTHR10000">
    <property type="entry name" value="PHOSPHOSERINE PHOSPHATASE"/>
    <property type="match status" value="1"/>
</dbReference>
<dbReference type="AlphaFoldDB" id="A0AAJ1RBW3"/>
<dbReference type="SFLD" id="SFLDG01144">
    <property type="entry name" value="C2.B.4:_PGP_Like"/>
    <property type="match status" value="1"/>
</dbReference>
<dbReference type="PANTHER" id="PTHR10000:SF8">
    <property type="entry name" value="HAD SUPERFAMILY HYDROLASE-LIKE, TYPE 3"/>
    <property type="match status" value="1"/>
</dbReference>
<dbReference type="Gene3D" id="3.40.50.1000">
    <property type="entry name" value="HAD superfamily/HAD-like"/>
    <property type="match status" value="1"/>
</dbReference>